<keyword evidence="1" id="KW-0862">Zinc</keyword>
<dbReference type="SMART" id="SM00355">
    <property type="entry name" value="ZnF_C2H2"/>
    <property type="match status" value="3"/>
</dbReference>
<dbReference type="AlphaFoldDB" id="A0A9Q8PMZ0"/>
<dbReference type="PROSITE" id="PS00028">
    <property type="entry name" value="ZINC_FINGER_C2H2_1"/>
    <property type="match status" value="1"/>
</dbReference>
<dbReference type="OrthoDB" id="10684538at2759"/>
<dbReference type="GO" id="GO:0008270">
    <property type="term" value="F:zinc ion binding"/>
    <property type="evidence" value="ECO:0007669"/>
    <property type="project" value="UniProtKB-KW"/>
</dbReference>
<dbReference type="Proteomes" id="UP000756132">
    <property type="component" value="Chromosome 13"/>
</dbReference>
<dbReference type="Gene3D" id="3.30.160.60">
    <property type="entry name" value="Classic Zinc Finger"/>
    <property type="match status" value="1"/>
</dbReference>
<feature type="domain" description="C2H2-type" evidence="2">
    <location>
        <begin position="160"/>
        <end position="196"/>
    </location>
</feature>
<keyword evidence="1" id="KW-0863">Zinc-finger</keyword>
<accession>A0A9Q8PMZ0</accession>
<name>A0A9Q8PMZ0_PASFU</name>
<evidence type="ECO:0000259" key="2">
    <source>
        <dbReference type="PROSITE" id="PS50157"/>
    </source>
</evidence>
<dbReference type="KEGG" id="ffu:CLAFUR5_14431"/>
<evidence type="ECO:0000256" key="1">
    <source>
        <dbReference type="PROSITE-ProRule" id="PRU00042"/>
    </source>
</evidence>
<sequence length="390" mass="43302">MKFRPDYSLDVSELGLLFIRYCDTILTPYFSGSQGDLATSIDSTPHLNRLVYSLGAALNVSSRFEFVTFMKSRLAVSATSDYLSSESRAVLQISGFIANHIVDKSVAPPPTPKESNPRYLLELNEVAPWRMNAEDDGGPTPLLSSVSYPPESETHEAKPYLCTRLMHLLTIQCNQKFANTYHLARHENIMHEGVPAQCPYCKISPTLLSRSLLERHRFAIHPQEQVVSEQSWSWRCAHTGCSSQCASHNDLLQHEREVHGRPVESQGPRKDVAFSIEPLPTQGVIETHDEAFGKLQAIALLAEAAGTDPQMKVLIGMVAQGTADGAQVEQLKRRLEQAEQAVKRRKLSGDTRRTGSEHSQVTQPFALDFTKLDFPAGLYNSETENALGVV</sequence>
<dbReference type="RefSeq" id="XP_047769753.1">
    <property type="nucleotide sequence ID" value="XM_047913579.1"/>
</dbReference>
<reference evidence="3" key="2">
    <citation type="journal article" date="2022" name="Microb. Genom.">
        <title>A chromosome-scale genome assembly of the tomato pathogen Cladosporium fulvum reveals a compartmentalized genome architecture and the presence of a dispensable chromosome.</title>
        <authorList>
            <person name="Zaccaron A.Z."/>
            <person name="Chen L.H."/>
            <person name="Samaras A."/>
            <person name="Stergiopoulos I."/>
        </authorList>
    </citation>
    <scope>NUCLEOTIDE SEQUENCE</scope>
    <source>
        <strain evidence="3">Race5_Kim</strain>
    </source>
</reference>
<dbReference type="InterPro" id="IPR013087">
    <property type="entry name" value="Znf_C2H2_type"/>
</dbReference>
<evidence type="ECO:0000313" key="3">
    <source>
        <dbReference type="EMBL" id="UJO25387.1"/>
    </source>
</evidence>
<gene>
    <name evidence="3" type="ORF">CLAFUR5_14431</name>
</gene>
<evidence type="ECO:0000313" key="4">
    <source>
        <dbReference type="Proteomes" id="UP000756132"/>
    </source>
</evidence>
<organism evidence="3 4">
    <name type="scientific">Passalora fulva</name>
    <name type="common">Tomato leaf mold</name>
    <name type="synonym">Cladosporium fulvum</name>
    <dbReference type="NCBI Taxonomy" id="5499"/>
    <lineage>
        <taxon>Eukaryota</taxon>
        <taxon>Fungi</taxon>
        <taxon>Dikarya</taxon>
        <taxon>Ascomycota</taxon>
        <taxon>Pezizomycotina</taxon>
        <taxon>Dothideomycetes</taxon>
        <taxon>Dothideomycetidae</taxon>
        <taxon>Mycosphaerellales</taxon>
        <taxon>Mycosphaerellaceae</taxon>
        <taxon>Fulvia</taxon>
    </lineage>
</organism>
<proteinExistence type="predicted"/>
<keyword evidence="1" id="KW-0479">Metal-binding</keyword>
<keyword evidence="4" id="KW-1185">Reference proteome</keyword>
<protein>
    <recommendedName>
        <fullName evidence="2">C2H2-type domain-containing protein</fullName>
    </recommendedName>
</protein>
<reference evidence="3" key="1">
    <citation type="submission" date="2021-12" db="EMBL/GenBank/DDBJ databases">
        <authorList>
            <person name="Zaccaron A."/>
            <person name="Stergiopoulos I."/>
        </authorList>
    </citation>
    <scope>NUCLEOTIDE SEQUENCE</scope>
    <source>
        <strain evidence="3">Race5_Kim</strain>
    </source>
</reference>
<dbReference type="PROSITE" id="PS50157">
    <property type="entry name" value="ZINC_FINGER_C2H2_2"/>
    <property type="match status" value="1"/>
</dbReference>
<dbReference type="EMBL" id="CP090175">
    <property type="protein sequence ID" value="UJO25387.1"/>
    <property type="molecule type" value="Genomic_DNA"/>
</dbReference>
<dbReference type="GeneID" id="71994309"/>